<dbReference type="Proteomes" id="UP001454036">
    <property type="component" value="Unassembled WGS sequence"/>
</dbReference>
<organism evidence="1 2">
    <name type="scientific">Lithospermum erythrorhizon</name>
    <name type="common">Purple gromwell</name>
    <name type="synonym">Lithospermum officinale var. erythrorhizon</name>
    <dbReference type="NCBI Taxonomy" id="34254"/>
    <lineage>
        <taxon>Eukaryota</taxon>
        <taxon>Viridiplantae</taxon>
        <taxon>Streptophyta</taxon>
        <taxon>Embryophyta</taxon>
        <taxon>Tracheophyta</taxon>
        <taxon>Spermatophyta</taxon>
        <taxon>Magnoliopsida</taxon>
        <taxon>eudicotyledons</taxon>
        <taxon>Gunneridae</taxon>
        <taxon>Pentapetalae</taxon>
        <taxon>asterids</taxon>
        <taxon>lamiids</taxon>
        <taxon>Boraginales</taxon>
        <taxon>Boraginaceae</taxon>
        <taxon>Boraginoideae</taxon>
        <taxon>Lithospermeae</taxon>
        <taxon>Lithospermum</taxon>
    </lineage>
</organism>
<gene>
    <name evidence="1" type="ORF">LIER_26995</name>
</gene>
<proteinExistence type="predicted"/>
<reference evidence="1 2" key="1">
    <citation type="submission" date="2024-01" db="EMBL/GenBank/DDBJ databases">
        <title>The complete chloroplast genome sequence of Lithospermum erythrorhizon: insights into the phylogenetic relationship among Boraginaceae species and the maternal lineages of purple gromwells.</title>
        <authorList>
            <person name="Okada T."/>
            <person name="Watanabe K."/>
        </authorList>
    </citation>
    <scope>NUCLEOTIDE SEQUENCE [LARGE SCALE GENOMIC DNA]</scope>
</reference>
<dbReference type="EMBL" id="BAABME010008565">
    <property type="protein sequence ID" value="GAA0173366.1"/>
    <property type="molecule type" value="Genomic_DNA"/>
</dbReference>
<evidence type="ECO:0000313" key="2">
    <source>
        <dbReference type="Proteomes" id="UP001454036"/>
    </source>
</evidence>
<sequence length="103" mass="11846">MKSTRETAVITLGVGPLASKITRDGYYWPTLMADSLEYFSVGDLVLRVFKASKPKKRDKLNPKWEGPHRVKQVIGSGTYELEELSGKVIKHTWHEIYLKKYYA</sequence>
<comment type="caution">
    <text evidence="1">The sequence shown here is derived from an EMBL/GenBank/DDBJ whole genome shotgun (WGS) entry which is preliminary data.</text>
</comment>
<accession>A0AAV3RCF7</accession>
<keyword evidence="2" id="KW-1185">Reference proteome</keyword>
<name>A0AAV3RCF7_LITER</name>
<protein>
    <submittedName>
        <fullName evidence="1">Uncharacterized protein</fullName>
    </submittedName>
</protein>
<evidence type="ECO:0000313" key="1">
    <source>
        <dbReference type="EMBL" id="GAA0173366.1"/>
    </source>
</evidence>
<dbReference type="AlphaFoldDB" id="A0AAV3RCF7"/>